<evidence type="ECO:0000256" key="3">
    <source>
        <dbReference type="ARBA" id="ARBA00023186"/>
    </source>
</evidence>
<comment type="caution">
    <text evidence="4">The sequence shown here is derived from an EMBL/GenBank/DDBJ whole genome shotgun (WGS) entry which is preliminary data.</text>
</comment>
<keyword evidence="3" id="KW-0143">Chaperone</keyword>
<dbReference type="Gene3D" id="1.10.150.250">
    <property type="entry name" value="Flavinator of succinate dehydrogenase"/>
    <property type="match status" value="1"/>
</dbReference>
<dbReference type="eggNOG" id="COG2938">
    <property type="taxonomic scope" value="Bacteria"/>
</dbReference>
<evidence type="ECO:0000256" key="2">
    <source>
        <dbReference type="ARBA" id="ARBA00019418"/>
    </source>
</evidence>
<accession>A0A0A0EEY2</accession>
<dbReference type="GO" id="GO:0006099">
    <property type="term" value="P:tricarboxylic acid cycle"/>
    <property type="evidence" value="ECO:0007669"/>
    <property type="project" value="TreeGrafter"/>
</dbReference>
<organism evidence="4 5">
    <name type="scientific">Pseudooceanicola atlanticus</name>
    <dbReference type="NCBI Taxonomy" id="1461694"/>
    <lineage>
        <taxon>Bacteria</taxon>
        <taxon>Pseudomonadati</taxon>
        <taxon>Pseudomonadota</taxon>
        <taxon>Alphaproteobacteria</taxon>
        <taxon>Rhodobacterales</taxon>
        <taxon>Paracoccaceae</taxon>
        <taxon>Pseudooceanicola</taxon>
    </lineage>
</organism>
<dbReference type="SUPFAM" id="SSF109910">
    <property type="entry name" value="YgfY-like"/>
    <property type="match status" value="1"/>
</dbReference>
<sequence>MTEPFPSNEPRATRVRRMRMRSMRRGIKEMDILMMRFAEAHLDTLDDAELDMYDLVLSQNDQDLYQWVTGQIPAPAQIAPMIDRIANAASDDPVAKRPV</sequence>
<dbReference type="PANTHER" id="PTHR12469">
    <property type="entry name" value="PROTEIN EMI5 HOMOLOG, MITOCHONDRIAL"/>
    <property type="match status" value="1"/>
</dbReference>
<dbReference type="Pfam" id="PF03937">
    <property type="entry name" value="Sdh5"/>
    <property type="match status" value="1"/>
</dbReference>
<dbReference type="InterPro" id="IPR005631">
    <property type="entry name" value="SDH"/>
</dbReference>
<protein>
    <recommendedName>
        <fullName evidence="2">FAD assembly factor SdhE</fullName>
    </recommendedName>
</protein>
<dbReference type="InterPro" id="IPR036714">
    <property type="entry name" value="SDH_sf"/>
</dbReference>
<evidence type="ECO:0000313" key="5">
    <source>
        <dbReference type="Proteomes" id="UP000030004"/>
    </source>
</evidence>
<dbReference type="Proteomes" id="UP000030004">
    <property type="component" value="Unassembled WGS sequence"/>
</dbReference>
<dbReference type="EMBL" id="AQQX01000002">
    <property type="protein sequence ID" value="KGM49536.1"/>
    <property type="molecule type" value="Genomic_DNA"/>
</dbReference>
<dbReference type="AlphaFoldDB" id="A0A0A0EEY2"/>
<evidence type="ECO:0000256" key="1">
    <source>
        <dbReference type="ARBA" id="ARBA00008571"/>
    </source>
</evidence>
<dbReference type="PANTHER" id="PTHR12469:SF2">
    <property type="entry name" value="SUCCINATE DEHYDROGENASE ASSEMBLY FACTOR 2, MITOCHONDRIAL"/>
    <property type="match status" value="1"/>
</dbReference>
<reference evidence="4 5" key="1">
    <citation type="journal article" date="2015" name="Antonie Van Leeuwenhoek">
        <title>Pseudooceanicola atlanticus gen. nov. sp. nov., isolated from surface seawater of the Atlantic Ocean and reclassification of Oceanicola batsensis, Oceanicola marinus, Oceanicola nitratireducens, Oceanicola nanhaiensis, Oceanicola antarcticus and Oceanicola flagellatus, as Pseudooceanicola batsensis comb. nov., Pseudooceanicola marinus comb. nov., Pseudooceanicola nitratireducens comb. nov., Pseudooceanicola nanhaiensis comb. nov., Pseudooceanicola antarcticus comb. nov., and Pseudooceanicola flagellatus comb. nov.</title>
        <authorList>
            <person name="Lai Q."/>
            <person name="Li G."/>
            <person name="Liu X."/>
            <person name="Du Y."/>
            <person name="Sun F."/>
            <person name="Shao Z."/>
        </authorList>
    </citation>
    <scope>NUCLEOTIDE SEQUENCE [LARGE SCALE GENOMIC DNA]</scope>
    <source>
        <strain evidence="4 5">22II-s11g</strain>
    </source>
</reference>
<evidence type="ECO:0000313" key="4">
    <source>
        <dbReference type="EMBL" id="KGM49536.1"/>
    </source>
</evidence>
<keyword evidence="5" id="KW-1185">Reference proteome</keyword>
<dbReference type="STRING" id="1461694.ATO9_05795"/>
<gene>
    <name evidence="4" type="ORF">ATO9_05795</name>
</gene>
<proteinExistence type="inferred from homology"/>
<comment type="similarity">
    <text evidence="1">Belongs to the SdhE FAD assembly factor family.</text>
</comment>
<name>A0A0A0EEY2_9RHOB</name>